<evidence type="ECO:0000256" key="7">
    <source>
        <dbReference type="RuleBase" id="RU000675"/>
    </source>
</evidence>
<keyword evidence="6 7" id="KW-0326">Glycosidase</keyword>
<dbReference type="SUPFAM" id="SSF51445">
    <property type="entry name" value="(Trans)glycosidases"/>
    <property type="match status" value="1"/>
</dbReference>
<dbReference type="InterPro" id="IPR008979">
    <property type="entry name" value="Galactose-bd-like_sf"/>
</dbReference>
<dbReference type="SUPFAM" id="SSF49785">
    <property type="entry name" value="Galactose-binding domain-like"/>
    <property type="match status" value="2"/>
</dbReference>
<evidence type="ECO:0000259" key="9">
    <source>
        <dbReference type="Pfam" id="PF01301"/>
    </source>
</evidence>
<feature type="domain" description="Beta-galactosidase galactose-binding" evidence="10">
    <location>
        <begin position="615"/>
        <end position="696"/>
    </location>
</feature>
<dbReference type="PANTHER" id="PTHR23421">
    <property type="entry name" value="BETA-GALACTOSIDASE RELATED"/>
    <property type="match status" value="1"/>
</dbReference>
<evidence type="ECO:0000313" key="11">
    <source>
        <dbReference type="EMBL" id="OAM91133.1"/>
    </source>
</evidence>
<dbReference type="Gene3D" id="3.20.20.80">
    <property type="entry name" value="Glycosidases"/>
    <property type="match status" value="1"/>
</dbReference>
<dbReference type="InterPro" id="IPR019801">
    <property type="entry name" value="Glyco_hydro_35_CS"/>
</dbReference>
<dbReference type="Pfam" id="PF01301">
    <property type="entry name" value="Glyco_hydro_35"/>
    <property type="match status" value="1"/>
</dbReference>
<name>A0A178IMK3_9BACT</name>
<dbReference type="Proteomes" id="UP000078486">
    <property type="component" value="Unassembled WGS sequence"/>
</dbReference>
<keyword evidence="5 7" id="KW-0378">Hydrolase</keyword>
<dbReference type="EMBL" id="LRRQ01000040">
    <property type="protein sequence ID" value="OAM91133.1"/>
    <property type="molecule type" value="Genomic_DNA"/>
</dbReference>
<dbReference type="InterPro" id="IPR031330">
    <property type="entry name" value="Gly_Hdrlase_35_cat"/>
</dbReference>
<evidence type="ECO:0000256" key="5">
    <source>
        <dbReference type="ARBA" id="ARBA00022801"/>
    </source>
</evidence>
<accession>A0A178IMK3</accession>
<evidence type="ECO:0000313" key="12">
    <source>
        <dbReference type="Proteomes" id="UP000078486"/>
    </source>
</evidence>
<protein>
    <recommendedName>
        <fullName evidence="3 7">Beta-galactosidase</fullName>
        <ecNumber evidence="3 7">3.2.1.23</ecNumber>
    </recommendedName>
</protein>
<evidence type="ECO:0000256" key="1">
    <source>
        <dbReference type="ARBA" id="ARBA00001412"/>
    </source>
</evidence>
<evidence type="ECO:0000256" key="2">
    <source>
        <dbReference type="ARBA" id="ARBA00009809"/>
    </source>
</evidence>
<evidence type="ECO:0000256" key="3">
    <source>
        <dbReference type="ARBA" id="ARBA00012756"/>
    </source>
</evidence>
<feature type="domain" description="Glycoside hydrolase 35 catalytic" evidence="9">
    <location>
        <begin position="10"/>
        <end position="322"/>
    </location>
</feature>
<proteinExistence type="inferred from homology"/>
<dbReference type="Gene3D" id="2.60.120.260">
    <property type="entry name" value="Galactose-binding domain-like"/>
    <property type="match status" value="2"/>
</dbReference>
<evidence type="ECO:0000256" key="8">
    <source>
        <dbReference type="RuleBase" id="RU003679"/>
    </source>
</evidence>
<dbReference type="OrthoDB" id="9813184at2"/>
<dbReference type="Pfam" id="PF21467">
    <property type="entry name" value="BetaGal_gal-bd"/>
    <property type="match status" value="1"/>
</dbReference>
<gene>
    <name evidence="11" type="ORF">AW736_04995</name>
</gene>
<dbReference type="GO" id="GO:0005975">
    <property type="term" value="P:carbohydrate metabolic process"/>
    <property type="evidence" value="ECO:0007669"/>
    <property type="project" value="InterPro"/>
</dbReference>
<dbReference type="RefSeq" id="WP_068769124.1">
    <property type="nucleotide sequence ID" value="NZ_CP109796.1"/>
</dbReference>
<evidence type="ECO:0000256" key="6">
    <source>
        <dbReference type="ARBA" id="ARBA00023295"/>
    </source>
</evidence>
<dbReference type="PROSITE" id="PS01182">
    <property type="entry name" value="GLYCOSYL_HYDROL_F35"/>
    <property type="match status" value="1"/>
</dbReference>
<evidence type="ECO:0000259" key="10">
    <source>
        <dbReference type="Pfam" id="PF21467"/>
    </source>
</evidence>
<dbReference type="STRING" id="1184151.AW736_04995"/>
<comment type="similarity">
    <text evidence="2 8">Belongs to the glycosyl hydrolase 35 family.</text>
</comment>
<evidence type="ECO:0000256" key="4">
    <source>
        <dbReference type="ARBA" id="ARBA00022729"/>
    </source>
</evidence>
<comment type="caution">
    <text evidence="11">The sequence shown here is derived from an EMBL/GenBank/DDBJ whole genome shotgun (WGS) entry which is preliminary data.</text>
</comment>
<keyword evidence="4" id="KW-0732">Signal</keyword>
<sequence length="722" mass="79968">MSISIDAKSCIIDGRRSLLLSGAIHYPRSTPAMWPGLMQEARAGGLNCVETYVFWNQHERERGKYDFSGRLDLRHFCECAASEGLKVFLRPGPYICAEQDYGGFPAWLRDAPGVRLRTKNEAYYDEVRKWFDILFAYLLPLFDRAGGPIIAVQVENEYANIGPAYGGEGGAYMTWLRDLIAGYETGAPLTACNPVGSAEMMLAAPKLERAVPTLNAGFAHPFVRTFKRWASGHPCLWTEAWMAWYQVWGLPRPFRPAANMAWCAARFFAEGGKGINYFPWHGGTNFGRTGMYLQAANYDFDAALDEFGCRTRKFELLSSLNHALRAHEDTLVECDLPEARRAGDGLEARVFSHGGKSVVFLCNDNPPPDGARAMEWGGRNYSLPAQSVLMLADGREIWRGADSDAPDPVARVFVPASSFGKSDWLVADEPPPDVTGDWLAIGQPSEQLAFTKNKSDYAWYKCELSVNSVATQKGTLVFEGINDFFQVFVDGARAAVSRTHLPEDRGAWDSADYRQSFEMELAPGHHELTLLVCSLGLIKGDWQAGRSNMAEERKGFWGRVVWLPVATASSGAVVRFGEWSIHAGLAGERAAGEEPPGRLVCWRPLSSDDAGRPLRWFRVEFQAPDGDAPVALDLDGLGKGLAWVNGECVGRYWLIRSVAPGDIHTEHNQVMVFEPPGGPCQRYYHVPRDWLRAGKNTLLLFEETGGNPSGVKLACWRKKTGG</sequence>
<dbReference type="InterPro" id="IPR001944">
    <property type="entry name" value="Glycoside_Hdrlase_35"/>
</dbReference>
<dbReference type="GO" id="GO:0004565">
    <property type="term" value="F:beta-galactosidase activity"/>
    <property type="evidence" value="ECO:0007669"/>
    <property type="project" value="UniProtKB-EC"/>
</dbReference>
<dbReference type="EC" id="3.2.1.23" evidence="3 7"/>
<dbReference type="InterPro" id="IPR048913">
    <property type="entry name" value="BetaGal_gal-bd"/>
</dbReference>
<dbReference type="FunFam" id="3.20.20.80:FF:000006">
    <property type="entry name" value="Beta-galactosidase"/>
    <property type="match status" value="1"/>
</dbReference>
<dbReference type="PRINTS" id="PR00742">
    <property type="entry name" value="GLHYDRLASE35"/>
</dbReference>
<dbReference type="AlphaFoldDB" id="A0A178IMK3"/>
<reference evidence="11 12" key="1">
    <citation type="submission" date="2016-01" db="EMBL/GenBank/DDBJ databases">
        <title>High potential of lignocellulose degradation of a new Verrucomicrobia species.</title>
        <authorList>
            <person name="Wang Y."/>
            <person name="Shi Y."/>
            <person name="Qiu Z."/>
            <person name="Liu S."/>
            <person name="Yang H."/>
        </authorList>
    </citation>
    <scope>NUCLEOTIDE SEQUENCE [LARGE SCALE GENOMIC DNA]</scope>
    <source>
        <strain evidence="11 12">TSB47</strain>
    </source>
</reference>
<comment type="catalytic activity">
    <reaction evidence="1 7">
        <text>Hydrolysis of terminal non-reducing beta-D-galactose residues in beta-D-galactosides.</text>
        <dbReference type="EC" id="3.2.1.23"/>
    </reaction>
</comment>
<organism evidence="11 12">
    <name type="scientific">Termitidicoccus mucosus</name>
    <dbReference type="NCBI Taxonomy" id="1184151"/>
    <lineage>
        <taxon>Bacteria</taxon>
        <taxon>Pseudomonadati</taxon>
        <taxon>Verrucomicrobiota</taxon>
        <taxon>Opitutia</taxon>
        <taxon>Opitutales</taxon>
        <taxon>Opitutaceae</taxon>
        <taxon>Termitidicoccus</taxon>
    </lineage>
</organism>
<keyword evidence="12" id="KW-1185">Reference proteome</keyword>
<dbReference type="InterPro" id="IPR017853">
    <property type="entry name" value="GH"/>
</dbReference>